<organism evidence="6 7">
    <name type="scientific">Candidatus Protofrankia californiensis</name>
    <dbReference type="NCBI Taxonomy" id="1839754"/>
    <lineage>
        <taxon>Bacteria</taxon>
        <taxon>Bacillati</taxon>
        <taxon>Actinomycetota</taxon>
        <taxon>Actinomycetes</taxon>
        <taxon>Frankiales</taxon>
        <taxon>Frankiaceae</taxon>
        <taxon>Protofrankia</taxon>
    </lineage>
</organism>
<comment type="similarity">
    <text evidence="4">Belongs to the flavin-dependent halogenase family. Bacterial tryptophan halogenase subfamily.</text>
</comment>
<dbReference type="SUPFAM" id="SSF51905">
    <property type="entry name" value="FAD/NAD(P)-binding domain"/>
    <property type="match status" value="1"/>
</dbReference>
<dbReference type="InterPro" id="IPR036188">
    <property type="entry name" value="FAD/NAD-bd_sf"/>
</dbReference>
<dbReference type="Proteomes" id="UP000199013">
    <property type="component" value="Unassembled WGS sequence"/>
</dbReference>
<keyword evidence="3" id="KW-0274">FAD</keyword>
<evidence type="ECO:0000313" key="7">
    <source>
        <dbReference type="Proteomes" id="UP000199013"/>
    </source>
</evidence>
<dbReference type="InterPro" id="IPR040131">
    <property type="entry name" value="MnmG_N"/>
</dbReference>
<gene>
    <name evidence="6" type="ORF">FDG2_4210</name>
</gene>
<keyword evidence="7" id="KW-1185">Reference proteome</keyword>
<evidence type="ECO:0000313" key="6">
    <source>
        <dbReference type="EMBL" id="SBW24564.1"/>
    </source>
</evidence>
<feature type="domain" description="MnmG N-terminal" evidence="5">
    <location>
        <begin position="8"/>
        <end position="161"/>
    </location>
</feature>
<comment type="cofactor">
    <cofactor evidence="1">
        <name>FAD</name>
        <dbReference type="ChEBI" id="CHEBI:57692"/>
    </cofactor>
</comment>
<dbReference type="PANTHER" id="PTHR43747:SF4">
    <property type="entry name" value="FLAVIN-DEPENDENT TRYPTOPHAN HALOGENASE"/>
    <property type="match status" value="1"/>
</dbReference>
<dbReference type="EMBL" id="FLUV01001758">
    <property type="protein sequence ID" value="SBW24564.1"/>
    <property type="molecule type" value="Genomic_DNA"/>
</dbReference>
<dbReference type="InterPro" id="IPR050816">
    <property type="entry name" value="Flavin-dep_Halogenase_NPB"/>
</dbReference>
<keyword evidence="2" id="KW-0285">Flavoprotein</keyword>
<protein>
    <submittedName>
        <fullName evidence="6">FAD dependent oxidoreductase</fullName>
    </submittedName>
</protein>
<name>A0A1C3P405_9ACTN</name>
<reference evidence="7" key="1">
    <citation type="submission" date="2016-02" db="EMBL/GenBank/DDBJ databases">
        <authorList>
            <person name="Wibberg D."/>
        </authorList>
    </citation>
    <scope>NUCLEOTIDE SEQUENCE [LARGE SCALE GENOMIC DNA]</scope>
</reference>
<evidence type="ECO:0000259" key="5">
    <source>
        <dbReference type="Pfam" id="PF01134"/>
    </source>
</evidence>
<dbReference type="PRINTS" id="PR00420">
    <property type="entry name" value="RNGMNOXGNASE"/>
</dbReference>
<sequence length="460" mass="48985">MASSRRLQVVVCGAGVAGTTVSLALARLGHAVTLIERDTAVRPSRVDEASAWKRIGVAQLHQPHAFLARICSELLAGLPDVVDALRVAGAVEVSLPDGVLLLQCRRSTLEWVLRRSVEAEPGIDLRAGTVQRVETQRGTVVGVRLAGGGSCPADLVIDCGGRRSRLTAGLRAEETFDEPANEVYVSRRYRALPGRQLGPVRHGAVGVEESDGYALLVFPHDAGTFTVAFVHMPRDRGLAALRRTPVFESAARIMSLGADWTDPDFAEPISNIMVMKGLRNAFRPLGPTAPAGLHALGDAVCTTNPHFGRGASLAVMHAFRLVQAVAEDPSDPAAWRDRVDAWVHDELWSWFDDVRLLDRARSAAWGAVMDGGPPTIPSMSPPSPVAVPRFVVLAAAGADPVVATAALRHMQMVDPPGALDAVEPRVADLIAGGWRPSRPTGVPTRAELVDMISAVSVPAR</sequence>
<dbReference type="Pfam" id="PF01134">
    <property type="entry name" value="GIDA"/>
    <property type="match status" value="1"/>
</dbReference>
<dbReference type="Gene3D" id="3.50.50.60">
    <property type="entry name" value="FAD/NAD(P)-binding domain"/>
    <property type="match status" value="1"/>
</dbReference>
<dbReference type="AlphaFoldDB" id="A0A1C3P405"/>
<evidence type="ECO:0000256" key="4">
    <source>
        <dbReference type="ARBA" id="ARBA00038396"/>
    </source>
</evidence>
<accession>A0A1C3P405</accession>
<evidence type="ECO:0000256" key="2">
    <source>
        <dbReference type="ARBA" id="ARBA00022630"/>
    </source>
</evidence>
<dbReference type="PANTHER" id="PTHR43747">
    <property type="entry name" value="FAD-BINDING PROTEIN"/>
    <property type="match status" value="1"/>
</dbReference>
<proteinExistence type="inferred from homology"/>
<evidence type="ECO:0000256" key="3">
    <source>
        <dbReference type="ARBA" id="ARBA00022827"/>
    </source>
</evidence>
<evidence type="ECO:0000256" key="1">
    <source>
        <dbReference type="ARBA" id="ARBA00001974"/>
    </source>
</evidence>